<proteinExistence type="predicted"/>
<evidence type="ECO:0000256" key="1">
    <source>
        <dbReference type="SAM" id="Phobius"/>
    </source>
</evidence>
<evidence type="ECO:0000313" key="2">
    <source>
        <dbReference type="EMBL" id="MBM7124282.1"/>
    </source>
</evidence>
<dbReference type="EMBL" id="JADIKE010000025">
    <property type="protein sequence ID" value="MBM7124282.1"/>
    <property type="molecule type" value="Genomic_DNA"/>
</dbReference>
<dbReference type="Proteomes" id="UP001430149">
    <property type="component" value="Unassembled WGS sequence"/>
</dbReference>
<organism evidence="2 3">
    <name type="scientific">Dyella flava</name>
    <dbReference type="NCBI Taxonomy" id="1920170"/>
    <lineage>
        <taxon>Bacteria</taxon>
        <taxon>Pseudomonadati</taxon>
        <taxon>Pseudomonadota</taxon>
        <taxon>Gammaproteobacteria</taxon>
        <taxon>Lysobacterales</taxon>
        <taxon>Rhodanobacteraceae</taxon>
        <taxon>Dyella</taxon>
    </lineage>
</organism>
<accession>A0ABS2JZ44</accession>
<keyword evidence="1" id="KW-0812">Transmembrane</keyword>
<keyword evidence="1" id="KW-1133">Transmembrane helix</keyword>
<evidence type="ECO:0000313" key="3">
    <source>
        <dbReference type="Proteomes" id="UP001430149"/>
    </source>
</evidence>
<gene>
    <name evidence="2" type="ORF">ISP19_02720</name>
</gene>
<protein>
    <submittedName>
        <fullName evidence="2">Uncharacterized protein</fullName>
    </submittedName>
</protein>
<dbReference type="RefSeq" id="WP_204679518.1">
    <property type="nucleotide sequence ID" value="NZ_BSNR01000008.1"/>
</dbReference>
<name>A0ABS2JZ44_9GAMM</name>
<reference evidence="2" key="1">
    <citation type="submission" date="2020-10" db="EMBL/GenBank/DDBJ databases">
        <title>Phylogeny of dyella-like bacteria.</title>
        <authorList>
            <person name="Fu J."/>
        </authorList>
    </citation>
    <scope>NUCLEOTIDE SEQUENCE</scope>
    <source>
        <strain evidence="2">DHOC52</strain>
    </source>
</reference>
<keyword evidence="1" id="KW-0472">Membrane</keyword>
<comment type="caution">
    <text evidence="2">The sequence shown here is derived from an EMBL/GenBank/DDBJ whole genome shotgun (WGS) entry which is preliminary data.</text>
</comment>
<sequence>MRWLLLFATLLSWVLSFTRHSPGALDFWLLLGLAGIVATALAFAQARIEANARPEPSIQLMRSQQQQKSSQD</sequence>
<feature type="transmembrane region" description="Helical" evidence="1">
    <location>
        <begin position="26"/>
        <end position="44"/>
    </location>
</feature>
<keyword evidence="3" id="KW-1185">Reference proteome</keyword>